<protein>
    <submittedName>
        <fullName evidence="1">Uncharacterized protein</fullName>
    </submittedName>
</protein>
<comment type="caution">
    <text evidence="1">The sequence shown here is derived from an EMBL/GenBank/DDBJ whole genome shotgun (WGS) entry which is preliminary data.</text>
</comment>
<sequence>MGGGGHLLSHLPHNKKRYIFNRIVVGKWSRALRLDQRVPIRIMVTDALIIGAKQASEARCAAARAHVVAGGRRVFGKLMLIVYFFKLKNTAIRRNLTKKSWITLQWRSGYDKRMMKACRFPRTMELFNGEQLFLKTLHKGCSDDGS</sequence>
<keyword evidence="2" id="KW-1185">Reference proteome</keyword>
<dbReference type="AlphaFoldDB" id="A0A4C1YCA6"/>
<dbReference type="Proteomes" id="UP000299102">
    <property type="component" value="Unassembled WGS sequence"/>
</dbReference>
<organism evidence="1 2">
    <name type="scientific">Eumeta variegata</name>
    <name type="common">Bagworm moth</name>
    <name type="synonym">Eumeta japonica</name>
    <dbReference type="NCBI Taxonomy" id="151549"/>
    <lineage>
        <taxon>Eukaryota</taxon>
        <taxon>Metazoa</taxon>
        <taxon>Ecdysozoa</taxon>
        <taxon>Arthropoda</taxon>
        <taxon>Hexapoda</taxon>
        <taxon>Insecta</taxon>
        <taxon>Pterygota</taxon>
        <taxon>Neoptera</taxon>
        <taxon>Endopterygota</taxon>
        <taxon>Lepidoptera</taxon>
        <taxon>Glossata</taxon>
        <taxon>Ditrysia</taxon>
        <taxon>Tineoidea</taxon>
        <taxon>Psychidae</taxon>
        <taxon>Oiketicinae</taxon>
        <taxon>Eumeta</taxon>
    </lineage>
</organism>
<evidence type="ECO:0000313" key="1">
    <source>
        <dbReference type="EMBL" id="GBP72604.1"/>
    </source>
</evidence>
<reference evidence="1 2" key="1">
    <citation type="journal article" date="2019" name="Commun. Biol.">
        <title>The bagworm genome reveals a unique fibroin gene that provides high tensile strength.</title>
        <authorList>
            <person name="Kono N."/>
            <person name="Nakamura H."/>
            <person name="Ohtoshi R."/>
            <person name="Tomita M."/>
            <person name="Numata K."/>
            <person name="Arakawa K."/>
        </authorList>
    </citation>
    <scope>NUCLEOTIDE SEQUENCE [LARGE SCALE GENOMIC DNA]</scope>
</reference>
<gene>
    <name evidence="1" type="ORF">EVAR_50906_1</name>
</gene>
<dbReference type="EMBL" id="BGZK01001151">
    <property type="protein sequence ID" value="GBP72604.1"/>
    <property type="molecule type" value="Genomic_DNA"/>
</dbReference>
<name>A0A4C1YCA6_EUMVA</name>
<accession>A0A4C1YCA6</accession>
<evidence type="ECO:0000313" key="2">
    <source>
        <dbReference type="Proteomes" id="UP000299102"/>
    </source>
</evidence>
<proteinExistence type="predicted"/>